<dbReference type="PRINTS" id="PR00753">
    <property type="entry name" value="ACCSYNTHASE"/>
</dbReference>
<feature type="domain" description="Aminotransferase class I/classII large" evidence="7">
    <location>
        <begin position="34"/>
        <end position="387"/>
    </location>
</feature>
<keyword evidence="3 6" id="KW-0032">Aminotransferase</keyword>
<accession>A0ABZ0I7V0</accession>
<dbReference type="PANTHER" id="PTHR46383">
    <property type="entry name" value="ASPARTATE AMINOTRANSFERASE"/>
    <property type="match status" value="1"/>
</dbReference>
<dbReference type="PANTHER" id="PTHR46383:SF1">
    <property type="entry name" value="ASPARTATE AMINOTRANSFERASE"/>
    <property type="match status" value="1"/>
</dbReference>
<gene>
    <name evidence="8" type="ORF">R0137_10045</name>
</gene>
<evidence type="ECO:0000256" key="2">
    <source>
        <dbReference type="ARBA" id="ARBA00007441"/>
    </source>
</evidence>
<dbReference type="GO" id="GO:0008483">
    <property type="term" value="F:transaminase activity"/>
    <property type="evidence" value="ECO:0007669"/>
    <property type="project" value="UniProtKB-KW"/>
</dbReference>
<dbReference type="InterPro" id="IPR015421">
    <property type="entry name" value="PyrdxlP-dep_Trfase_major"/>
</dbReference>
<evidence type="ECO:0000256" key="1">
    <source>
        <dbReference type="ARBA" id="ARBA00001933"/>
    </source>
</evidence>
<comment type="similarity">
    <text evidence="2 6">Belongs to the class-I pyridoxal-phosphate-dependent aminotransferase family.</text>
</comment>
<proteinExistence type="inferred from homology"/>
<evidence type="ECO:0000256" key="6">
    <source>
        <dbReference type="RuleBase" id="RU000481"/>
    </source>
</evidence>
<evidence type="ECO:0000313" key="9">
    <source>
        <dbReference type="Proteomes" id="UP001626549"/>
    </source>
</evidence>
<name>A0ABZ0I7V0_9GAMM</name>
<dbReference type="InterPro" id="IPR004839">
    <property type="entry name" value="Aminotransferase_I/II_large"/>
</dbReference>
<keyword evidence="5" id="KW-0663">Pyridoxal phosphate</keyword>
<dbReference type="EC" id="2.6.1.-" evidence="6"/>
<sequence length="395" mass="43843">MKLALNPDVLNAIDPPIAEAHSWIEGREFPVDKPLLDLAQGVPSYPPAAEISQHVAERAQLFETAQYTGIKGIPELRETLANHVSLRYQGYVAAENILITAGCNQAFCLAIHALARAGDAVMLPVPYYFNHQMWLEMQGIDAIHLPFRHDRAGVPDPKEAAALLTDETKAIVLVSPSNPTGAVYPPSVISEFRDLAAQRGIALILDETYRDFLTDEQGPPHNLIQESHWDETLVQLYSFSKTFSLTGYRIGAVSASERVIDAVAKVMDTVQICTPRISQDAALYGLKHAWPWVEEKRAMLAGRENAMKRIFRENDLGYELISAGGYFAYIRHPFEHQSAKEVARRLADEQNILCLPGSFFGPGQERFLRFAFANIEESDMGELAARLKQSASATP</sequence>
<comment type="cofactor">
    <cofactor evidence="1 6">
        <name>pyridoxal 5'-phosphate</name>
        <dbReference type="ChEBI" id="CHEBI:597326"/>
    </cofactor>
</comment>
<dbReference type="InterPro" id="IPR004838">
    <property type="entry name" value="NHTrfase_class1_PyrdxlP-BS"/>
</dbReference>
<dbReference type="InterPro" id="IPR015424">
    <property type="entry name" value="PyrdxlP-dep_Trfase"/>
</dbReference>
<dbReference type="Gene3D" id="3.40.640.10">
    <property type="entry name" value="Type I PLP-dependent aspartate aminotransferase-like (Major domain)"/>
    <property type="match status" value="1"/>
</dbReference>
<evidence type="ECO:0000256" key="5">
    <source>
        <dbReference type="ARBA" id="ARBA00022898"/>
    </source>
</evidence>
<evidence type="ECO:0000256" key="3">
    <source>
        <dbReference type="ARBA" id="ARBA00022576"/>
    </source>
</evidence>
<dbReference type="PROSITE" id="PS00105">
    <property type="entry name" value="AA_TRANSFER_CLASS_1"/>
    <property type="match status" value="1"/>
</dbReference>
<evidence type="ECO:0000256" key="4">
    <source>
        <dbReference type="ARBA" id="ARBA00022679"/>
    </source>
</evidence>
<dbReference type="NCBIfam" id="NF005732">
    <property type="entry name" value="PRK07550.1"/>
    <property type="match status" value="1"/>
</dbReference>
<dbReference type="CDD" id="cd00609">
    <property type="entry name" value="AAT_like"/>
    <property type="match status" value="1"/>
</dbReference>
<dbReference type="InterPro" id="IPR050596">
    <property type="entry name" value="AspAT/PAT-like"/>
</dbReference>
<evidence type="ECO:0000313" key="8">
    <source>
        <dbReference type="EMBL" id="WOJ95593.1"/>
    </source>
</evidence>
<keyword evidence="9" id="KW-1185">Reference proteome</keyword>
<keyword evidence="4 6" id="KW-0808">Transferase</keyword>
<protein>
    <recommendedName>
        <fullName evidence="6">Aminotransferase</fullName>
        <ecNumber evidence="6">2.6.1.-</ecNumber>
    </recommendedName>
</protein>
<dbReference type="Proteomes" id="UP001626549">
    <property type="component" value="Chromosome"/>
</dbReference>
<reference evidence="8 9" key="1">
    <citation type="submission" date="2023-10" db="EMBL/GenBank/DDBJ databases">
        <title>Two novel species belonging to the OM43/NOR5 clade.</title>
        <authorList>
            <person name="Park M."/>
        </authorList>
    </citation>
    <scope>NUCLEOTIDE SEQUENCE [LARGE SCALE GENOMIC DNA]</scope>
    <source>
        <strain evidence="8 9">IMCC45268</strain>
    </source>
</reference>
<evidence type="ECO:0000259" key="7">
    <source>
        <dbReference type="Pfam" id="PF00155"/>
    </source>
</evidence>
<dbReference type="RefSeq" id="WP_407326290.1">
    <property type="nucleotide sequence ID" value="NZ_CP136865.1"/>
</dbReference>
<dbReference type="EMBL" id="CP136865">
    <property type="protein sequence ID" value="WOJ95593.1"/>
    <property type="molecule type" value="Genomic_DNA"/>
</dbReference>
<dbReference type="Pfam" id="PF00155">
    <property type="entry name" value="Aminotran_1_2"/>
    <property type="match status" value="1"/>
</dbReference>
<dbReference type="SUPFAM" id="SSF53383">
    <property type="entry name" value="PLP-dependent transferases"/>
    <property type="match status" value="1"/>
</dbReference>
<organism evidence="8 9">
    <name type="scientific">Congregibacter brevis</name>
    <dbReference type="NCBI Taxonomy" id="3081201"/>
    <lineage>
        <taxon>Bacteria</taxon>
        <taxon>Pseudomonadati</taxon>
        <taxon>Pseudomonadota</taxon>
        <taxon>Gammaproteobacteria</taxon>
        <taxon>Cellvibrionales</taxon>
        <taxon>Halieaceae</taxon>
        <taxon>Congregibacter</taxon>
    </lineage>
</organism>